<dbReference type="SUPFAM" id="SSF53098">
    <property type="entry name" value="Ribonuclease H-like"/>
    <property type="match status" value="1"/>
</dbReference>
<comment type="caution">
    <text evidence="1">The sequence shown here is derived from an EMBL/GenBank/DDBJ whole genome shotgun (WGS) entry which is preliminary data.</text>
</comment>
<dbReference type="Gene3D" id="3.30.420.10">
    <property type="entry name" value="Ribonuclease H-like superfamily/Ribonuclease H"/>
    <property type="match status" value="1"/>
</dbReference>
<name>A0A6N7XSV8_9ACTN</name>
<dbReference type="AlphaFoldDB" id="A0A6N7XSV8"/>
<dbReference type="RefSeq" id="WP_154435654.1">
    <property type="nucleotide sequence ID" value="NZ_VUNC01000006.1"/>
</dbReference>
<gene>
    <name evidence="1" type="ORF">FYJ68_07795</name>
</gene>
<accession>A0A6N7XSV8</accession>
<keyword evidence="2" id="KW-1185">Reference proteome</keyword>
<dbReference type="EMBL" id="VUNC01000006">
    <property type="protein sequence ID" value="MST73009.1"/>
    <property type="molecule type" value="Genomic_DNA"/>
</dbReference>
<keyword evidence="1" id="KW-0540">Nuclease</keyword>
<evidence type="ECO:0000313" key="2">
    <source>
        <dbReference type="Proteomes" id="UP000469325"/>
    </source>
</evidence>
<dbReference type="GO" id="GO:0003676">
    <property type="term" value="F:nucleic acid binding"/>
    <property type="evidence" value="ECO:0007669"/>
    <property type="project" value="InterPro"/>
</dbReference>
<reference evidence="1 2" key="1">
    <citation type="submission" date="2019-08" db="EMBL/GenBank/DDBJ databases">
        <title>In-depth cultivation of the pig gut microbiome towards novel bacterial diversity and tailored functional studies.</title>
        <authorList>
            <person name="Wylensek D."/>
            <person name="Hitch T.C.A."/>
            <person name="Clavel T."/>
        </authorList>
    </citation>
    <scope>NUCLEOTIDE SEQUENCE [LARGE SCALE GENOMIC DNA]</scope>
    <source>
        <strain evidence="1 2">CA-Schmier-601-WT-1</strain>
    </source>
</reference>
<evidence type="ECO:0000313" key="1">
    <source>
        <dbReference type="EMBL" id="MST73009.1"/>
    </source>
</evidence>
<dbReference type="InterPro" id="IPR036397">
    <property type="entry name" value="RNaseH_sf"/>
</dbReference>
<organism evidence="1 2">
    <name type="scientific">Olsenella porci</name>
    <dbReference type="NCBI Taxonomy" id="2652279"/>
    <lineage>
        <taxon>Bacteria</taxon>
        <taxon>Bacillati</taxon>
        <taxon>Actinomycetota</taxon>
        <taxon>Coriobacteriia</taxon>
        <taxon>Coriobacteriales</taxon>
        <taxon>Atopobiaceae</taxon>
        <taxon>Olsenella</taxon>
    </lineage>
</organism>
<sequence length="324" mass="36472">MNLSQAIEHANAFVFPGFMADDATLTVERQRNEEAICLLMDAWKSTPAGQEPFPFDLVLGLADRNRVSCDSYGTDRLRNVSPSCLSRSLSNDDLIRAVARMQHRNEADVRRTAGPDCRDLGIAYVEAPVSGTVVGIDIETTDRDPSRGYIVNVGLEFMELAPKAKPNHPFSSCCGLPEMYREKGVPLSFVHHITWKDVEGKKPFRSNKKMQEAILAALTMYPFMAHNAAFEDSWFMLNIDGYAEARKAGKVVPIDTRDICRKVDPEYKTLPHDSRPAALESWARRRGTLKANEKERHLGLEDVDLMFRTVQAEFAERNMFATSK</sequence>
<keyword evidence="1" id="KW-0378">Hydrolase</keyword>
<proteinExistence type="predicted"/>
<protein>
    <submittedName>
        <fullName evidence="1">3'-5' exonuclease</fullName>
    </submittedName>
</protein>
<dbReference type="InterPro" id="IPR012337">
    <property type="entry name" value="RNaseH-like_sf"/>
</dbReference>
<dbReference type="GO" id="GO:0004527">
    <property type="term" value="F:exonuclease activity"/>
    <property type="evidence" value="ECO:0007669"/>
    <property type="project" value="UniProtKB-KW"/>
</dbReference>
<keyword evidence="1" id="KW-0269">Exonuclease</keyword>
<dbReference type="Proteomes" id="UP000469325">
    <property type="component" value="Unassembled WGS sequence"/>
</dbReference>